<dbReference type="EMBL" id="CALTRL010001494">
    <property type="protein sequence ID" value="CAH7672747.1"/>
    <property type="molecule type" value="Genomic_DNA"/>
</dbReference>
<protein>
    <submittedName>
        <fullName evidence="2">Uncharacterized protein</fullName>
    </submittedName>
</protein>
<organism evidence="2 3">
    <name type="scientific">Phakopsora pachyrhizi</name>
    <name type="common">Asian soybean rust disease fungus</name>
    <dbReference type="NCBI Taxonomy" id="170000"/>
    <lineage>
        <taxon>Eukaryota</taxon>
        <taxon>Fungi</taxon>
        <taxon>Dikarya</taxon>
        <taxon>Basidiomycota</taxon>
        <taxon>Pucciniomycotina</taxon>
        <taxon>Pucciniomycetes</taxon>
        <taxon>Pucciniales</taxon>
        <taxon>Phakopsoraceae</taxon>
        <taxon>Phakopsora</taxon>
    </lineage>
</organism>
<evidence type="ECO:0000256" key="1">
    <source>
        <dbReference type="SAM" id="MobiDB-lite"/>
    </source>
</evidence>
<dbReference type="AlphaFoldDB" id="A0AAV0AT73"/>
<feature type="compositionally biased region" description="Basic and acidic residues" evidence="1">
    <location>
        <begin position="12"/>
        <end position="21"/>
    </location>
</feature>
<dbReference type="Proteomes" id="UP001153365">
    <property type="component" value="Unassembled WGS sequence"/>
</dbReference>
<accession>A0AAV0AT73</accession>
<sequence length="78" mass="8401">MRRATVYISGERWGEEERGWGEMEEEVGERQVASATSLSPYLPFGATETARSHSPPASPLPPPPSPAPAFFGPSDGSR</sequence>
<proteinExistence type="predicted"/>
<keyword evidence="3" id="KW-1185">Reference proteome</keyword>
<gene>
    <name evidence="2" type="ORF">PPACK8108_LOCUS7581</name>
</gene>
<feature type="region of interest" description="Disordered" evidence="1">
    <location>
        <begin position="1"/>
        <end position="78"/>
    </location>
</feature>
<feature type="compositionally biased region" description="Pro residues" evidence="1">
    <location>
        <begin position="56"/>
        <end position="67"/>
    </location>
</feature>
<evidence type="ECO:0000313" key="3">
    <source>
        <dbReference type="Proteomes" id="UP001153365"/>
    </source>
</evidence>
<name>A0AAV0AT73_PHAPC</name>
<reference evidence="2" key="1">
    <citation type="submission" date="2022-06" db="EMBL/GenBank/DDBJ databases">
        <authorList>
            <consortium name="SYNGENTA / RWTH Aachen University"/>
        </authorList>
    </citation>
    <scope>NUCLEOTIDE SEQUENCE</scope>
</reference>
<comment type="caution">
    <text evidence="2">The sequence shown here is derived from an EMBL/GenBank/DDBJ whole genome shotgun (WGS) entry which is preliminary data.</text>
</comment>
<evidence type="ECO:0000313" key="2">
    <source>
        <dbReference type="EMBL" id="CAH7672747.1"/>
    </source>
</evidence>